<dbReference type="Proteomes" id="UP000031552">
    <property type="component" value="Unassembled WGS sequence"/>
</dbReference>
<evidence type="ECO:0000313" key="3">
    <source>
        <dbReference type="Proteomes" id="UP000031552"/>
    </source>
</evidence>
<dbReference type="OrthoDB" id="5293207at2"/>
<evidence type="ECO:0000256" key="1">
    <source>
        <dbReference type="SAM" id="Phobius"/>
    </source>
</evidence>
<evidence type="ECO:0000313" key="2">
    <source>
        <dbReference type="EMBL" id="CDR33129.1"/>
    </source>
</evidence>
<reference evidence="2" key="1">
    <citation type="submission" date="2013-12" db="EMBL/GenBank/DDBJ databases">
        <authorList>
            <person name="Linke B."/>
        </authorList>
    </citation>
    <scope>NUCLEOTIDE SEQUENCE [LARGE SCALE GENOMIC DNA]</scope>
    <source>
        <strain evidence="2">CRIB-18</strain>
    </source>
</reference>
<organism evidence="2 3">
    <name type="scientific">Candidatus Criblamydia sequanensis CRIB-18</name>
    <dbReference type="NCBI Taxonomy" id="1437425"/>
    <lineage>
        <taxon>Bacteria</taxon>
        <taxon>Pseudomonadati</taxon>
        <taxon>Chlamydiota</taxon>
        <taxon>Chlamydiia</taxon>
        <taxon>Parachlamydiales</taxon>
        <taxon>Candidatus Criblamydiaceae</taxon>
        <taxon>Candidatus Criblamydia</taxon>
    </lineage>
</organism>
<accession>A0A090DW27</accession>
<keyword evidence="1" id="KW-0812">Transmembrane</keyword>
<proteinExistence type="predicted"/>
<protein>
    <submittedName>
        <fullName evidence="2">Conserved putative membrane protein</fullName>
    </submittedName>
</protein>
<feature type="transmembrane region" description="Helical" evidence="1">
    <location>
        <begin position="139"/>
        <end position="161"/>
    </location>
</feature>
<name>A0A090DW27_9BACT</name>
<dbReference type="STRING" id="1437425.CSEC_0290"/>
<dbReference type="eggNOG" id="ENOG5034775">
    <property type="taxonomic scope" value="Bacteria"/>
</dbReference>
<dbReference type="AlphaFoldDB" id="A0A090DW27"/>
<keyword evidence="1" id="KW-0472">Membrane</keyword>
<dbReference type="EMBL" id="CCEJ010000001">
    <property type="protein sequence ID" value="CDR33129.1"/>
    <property type="molecule type" value="Genomic_DNA"/>
</dbReference>
<comment type="caution">
    <text evidence="2">The sequence shown here is derived from an EMBL/GenBank/DDBJ whole genome shotgun (WGS) entry which is preliminary data.</text>
</comment>
<gene>
    <name evidence="2" type="ORF">CSEC_0290</name>
</gene>
<feature type="transmembrane region" description="Helical" evidence="1">
    <location>
        <begin position="92"/>
        <end position="115"/>
    </location>
</feature>
<keyword evidence="1" id="KW-1133">Transmembrane helix</keyword>
<reference evidence="2" key="2">
    <citation type="submission" date="2014-09" db="EMBL/GenBank/DDBJ databases">
        <title>Criblamydia sequanensis harbors a mega-plasmid encoding arsenite resistance.</title>
        <authorList>
            <person name="Bertelli C."/>
            <person name="Goesmann A."/>
            <person name="Greub G."/>
        </authorList>
    </citation>
    <scope>NUCLEOTIDE SEQUENCE [LARGE SCALE GENOMIC DNA]</scope>
    <source>
        <strain evidence="2">CRIB-18</strain>
    </source>
</reference>
<keyword evidence="3" id="KW-1185">Reference proteome</keyword>
<dbReference type="RefSeq" id="WP_053331671.1">
    <property type="nucleotide sequence ID" value="NZ_CCEJ010000001.1"/>
</dbReference>
<sequence length="168" mass="19640">MWTLSLLPFLFQGLAILFDEFYFHVRRGLPKWERIGHPIDTLSQLLTLSLLLFFPYGDWTLKLYGGAAIFSCILVTKDEFIHKEEAPWEENWLHAVLFVLHPIALITAGIIFLSIHDPAILPKPMIAFLNDKAALQFSLYGYFFSILTFFIYQVVFWNFIWKPKQPQA</sequence>